<organism evidence="1 2">
    <name type="scientific">Protopolystoma xenopodis</name>
    <dbReference type="NCBI Taxonomy" id="117903"/>
    <lineage>
        <taxon>Eukaryota</taxon>
        <taxon>Metazoa</taxon>
        <taxon>Spiralia</taxon>
        <taxon>Lophotrochozoa</taxon>
        <taxon>Platyhelminthes</taxon>
        <taxon>Monogenea</taxon>
        <taxon>Polyopisthocotylea</taxon>
        <taxon>Polystomatidea</taxon>
        <taxon>Polystomatidae</taxon>
        <taxon>Protopolystoma</taxon>
    </lineage>
</organism>
<dbReference type="Proteomes" id="UP000784294">
    <property type="component" value="Unassembled WGS sequence"/>
</dbReference>
<evidence type="ECO:0000313" key="1">
    <source>
        <dbReference type="EMBL" id="VEL37240.1"/>
    </source>
</evidence>
<accession>A0A448XI50</accession>
<proteinExistence type="predicted"/>
<evidence type="ECO:0000313" key="2">
    <source>
        <dbReference type="Proteomes" id="UP000784294"/>
    </source>
</evidence>
<dbReference type="EMBL" id="CAAALY010254400">
    <property type="protein sequence ID" value="VEL37240.1"/>
    <property type="molecule type" value="Genomic_DNA"/>
</dbReference>
<reference evidence="1" key="1">
    <citation type="submission" date="2018-11" db="EMBL/GenBank/DDBJ databases">
        <authorList>
            <consortium name="Pathogen Informatics"/>
        </authorList>
    </citation>
    <scope>NUCLEOTIDE SEQUENCE</scope>
</reference>
<comment type="caution">
    <text evidence="1">The sequence shown here is derived from an EMBL/GenBank/DDBJ whole genome shotgun (WGS) entry which is preliminary data.</text>
</comment>
<dbReference type="AlphaFoldDB" id="A0A448XI50"/>
<name>A0A448XI50_9PLAT</name>
<sequence length="234" mass="25242">MIISQSEENDLSLTTTVANLNSLASGCLSSKIASSCATVLRQDPVCSLHSLDSMPYSLPACLSCYSSTRSSEQVRQQLTNKNSTFINPSEASSSASTTILLSSSSCMAASVSTSSWAPINCSSHVTKQQMQIHCGASVELPLLGGKGMIAYSGDNSLFKGRPVQALNYKTKVVVDVVLVRHADLFDKDWENKKMLVKEAGSNYALAVGIRSPVHLVQFSYLTMLIECQNTLRFL</sequence>
<protein>
    <submittedName>
        <fullName evidence="1">Uncharacterized protein</fullName>
    </submittedName>
</protein>
<keyword evidence="2" id="KW-1185">Reference proteome</keyword>
<gene>
    <name evidence="1" type="ORF">PXEA_LOCUS30680</name>
</gene>